<gene>
    <name evidence="1" type="ORF">GBK04_06700</name>
</gene>
<keyword evidence="2" id="KW-1185">Reference proteome</keyword>
<organism evidence="1 2">
    <name type="scientific">Salmonirosea aquatica</name>
    <dbReference type="NCBI Taxonomy" id="2654236"/>
    <lineage>
        <taxon>Bacteria</taxon>
        <taxon>Pseudomonadati</taxon>
        <taxon>Bacteroidota</taxon>
        <taxon>Cytophagia</taxon>
        <taxon>Cytophagales</taxon>
        <taxon>Spirosomataceae</taxon>
        <taxon>Salmonirosea</taxon>
    </lineage>
</organism>
<reference evidence="1 2" key="1">
    <citation type="submission" date="2019-10" db="EMBL/GenBank/DDBJ databases">
        <title>Draft Genome Sequence of Cytophagaceae sp. SJW1-29.</title>
        <authorList>
            <person name="Choi A."/>
        </authorList>
    </citation>
    <scope>NUCLEOTIDE SEQUENCE [LARGE SCALE GENOMIC DNA]</scope>
    <source>
        <strain evidence="1 2">SJW1-29</strain>
    </source>
</reference>
<dbReference type="AlphaFoldDB" id="A0A7C9BFV2"/>
<protein>
    <submittedName>
        <fullName evidence="1">Lasso RiPP family leader peptide-containing protein</fullName>
    </submittedName>
</protein>
<sequence length="48" mass="5053">MNAYTSNNATTPGGKKSYVKPTLKKIGSVARLTLKGGSQADAFSNYSQ</sequence>
<dbReference type="NCBIfam" id="NF033521">
    <property type="entry name" value="lasso_leader_L3"/>
    <property type="match status" value="1"/>
</dbReference>
<dbReference type="EMBL" id="WHLY01000002">
    <property type="protein sequence ID" value="MPR33054.1"/>
    <property type="molecule type" value="Genomic_DNA"/>
</dbReference>
<dbReference type="RefSeq" id="WP_152758011.1">
    <property type="nucleotide sequence ID" value="NZ_WHLY01000002.1"/>
</dbReference>
<dbReference type="Proteomes" id="UP000479293">
    <property type="component" value="Unassembled WGS sequence"/>
</dbReference>
<name>A0A7C9BFV2_9BACT</name>
<comment type="caution">
    <text evidence="1">The sequence shown here is derived from an EMBL/GenBank/DDBJ whole genome shotgun (WGS) entry which is preliminary data.</text>
</comment>
<evidence type="ECO:0000313" key="1">
    <source>
        <dbReference type="EMBL" id="MPR33054.1"/>
    </source>
</evidence>
<proteinExistence type="predicted"/>
<evidence type="ECO:0000313" key="2">
    <source>
        <dbReference type="Proteomes" id="UP000479293"/>
    </source>
</evidence>
<accession>A0A7C9BFV2</accession>